<dbReference type="STRING" id="1213857.A0A484FDY3"/>
<comment type="caution">
    <text evidence="1">The sequence shown here is derived from an EMBL/GenBank/DDBJ whole genome shotgun (WGS) entry which is preliminary data.</text>
</comment>
<dbReference type="OrthoDB" id="4813312at2759"/>
<proteinExistence type="predicted"/>
<name>A0A484FDY3_COLOR</name>
<gene>
    <name evidence="1" type="ORF">Cob_v010489</name>
</gene>
<evidence type="ECO:0000313" key="1">
    <source>
        <dbReference type="EMBL" id="TDZ16540.1"/>
    </source>
</evidence>
<accession>A0A484FDY3</accession>
<keyword evidence="2" id="KW-1185">Reference proteome</keyword>
<protein>
    <submittedName>
        <fullName evidence="1">Uncharacterized protein</fullName>
    </submittedName>
</protein>
<reference evidence="2" key="1">
    <citation type="journal article" date="2013" name="New Phytol.">
        <title>Comparative genomic and transcriptomic analyses reveal the hemibiotrophic stage shift of Colletotrichum fungi.</title>
        <authorList>
            <person name="Gan P."/>
            <person name="Ikeda K."/>
            <person name="Irieda H."/>
            <person name="Narusaka M."/>
            <person name="O'Connell R.J."/>
            <person name="Narusaka Y."/>
            <person name="Takano Y."/>
            <person name="Kubo Y."/>
            <person name="Shirasu K."/>
        </authorList>
    </citation>
    <scope>NUCLEOTIDE SEQUENCE [LARGE SCALE GENOMIC DNA]</scope>
    <source>
        <strain evidence="2">104-T / ATCC 96160 / CBS 514.97 / LARS 414 / MAFF 240422</strain>
    </source>
</reference>
<dbReference type="AlphaFoldDB" id="A0A484FDY3"/>
<dbReference type="Proteomes" id="UP000014480">
    <property type="component" value="Unassembled WGS sequence"/>
</dbReference>
<organism evidence="1 2">
    <name type="scientific">Colletotrichum orbiculare (strain 104-T / ATCC 96160 / CBS 514.97 / LARS 414 / MAFF 240422)</name>
    <name type="common">Cucumber anthracnose fungus</name>
    <name type="synonym">Colletotrichum lagenarium</name>
    <dbReference type="NCBI Taxonomy" id="1213857"/>
    <lineage>
        <taxon>Eukaryota</taxon>
        <taxon>Fungi</taxon>
        <taxon>Dikarya</taxon>
        <taxon>Ascomycota</taxon>
        <taxon>Pezizomycotina</taxon>
        <taxon>Sordariomycetes</taxon>
        <taxon>Hypocreomycetidae</taxon>
        <taxon>Glomerellales</taxon>
        <taxon>Glomerellaceae</taxon>
        <taxon>Colletotrichum</taxon>
        <taxon>Colletotrichum orbiculare species complex</taxon>
    </lineage>
</organism>
<dbReference type="EMBL" id="AMCV02000034">
    <property type="protein sequence ID" value="TDZ16540.1"/>
    <property type="molecule type" value="Genomic_DNA"/>
</dbReference>
<evidence type="ECO:0000313" key="2">
    <source>
        <dbReference type="Proteomes" id="UP000014480"/>
    </source>
</evidence>
<dbReference type="PANTHER" id="PTHR35394:SF5">
    <property type="entry name" value="DUF3176 DOMAIN-CONTAINING PROTEIN"/>
    <property type="match status" value="1"/>
</dbReference>
<reference evidence="2" key="2">
    <citation type="journal article" date="2019" name="Mol. Plant Microbe Interact.">
        <title>Genome sequence resources for four phytopathogenic fungi from the Colletotrichum orbiculare species complex.</title>
        <authorList>
            <person name="Gan P."/>
            <person name="Tsushima A."/>
            <person name="Narusaka M."/>
            <person name="Narusaka Y."/>
            <person name="Takano Y."/>
            <person name="Kubo Y."/>
            <person name="Shirasu K."/>
        </authorList>
    </citation>
    <scope>GENOME REANNOTATION</scope>
    <source>
        <strain evidence="2">104-T / ATCC 96160 / CBS 514.97 / LARS 414 / MAFF 240422</strain>
    </source>
</reference>
<sequence>MIQSSEEFRNGRQRWEEDDVSALECALYYCAKLYNSTVSQGILNEKISDEHTKRDLDSYRKPGETLERSRAFNKYFNYTLDFRGLDVNRTDLQLVIPRNSSFARVLLADEDIKFNITQNTAASIPYIFRTLFSSTDGPPLVYPVSGAQQSPVILSLGRSPNLTATFETVAGSMTKWMRDLSHKSEPHTGEAKEWVIHVASSASSPYTRHGA</sequence>
<dbReference type="PANTHER" id="PTHR35394">
    <property type="entry name" value="DUF3176 DOMAIN-CONTAINING PROTEIN"/>
    <property type="match status" value="1"/>
</dbReference>